<dbReference type="PATRIC" id="fig|1435349.4.peg.613"/>
<reference evidence="2 3" key="1">
    <citation type="submission" date="2014-11" db="EMBL/GenBank/DDBJ databases">
        <title>Tamlana sedimentorum sp. nov., isolated from shallow sand sediments of the Sea of Japan.</title>
        <authorList>
            <person name="Romanenko L.A."/>
        </authorList>
    </citation>
    <scope>NUCLEOTIDE SEQUENCE [LARGE SCALE GENOMIC DNA]</scope>
    <source>
        <strain evidence="2 3">JCM 19808</strain>
    </source>
</reference>
<dbReference type="Proteomes" id="UP000032578">
    <property type="component" value="Unassembled WGS sequence"/>
</dbReference>
<protein>
    <submittedName>
        <fullName evidence="2">Membrane protein</fullName>
    </submittedName>
</protein>
<feature type="transmembrane region" description="Helical" evidence="1">
    <location>
        <begin position="47"/>
        <end position="64"/>
    </location>
</feature>
<gene>
    <name evidence="2" type="ORF">PW52_12965</name>
</gene>
<dbReference type="EMBL" id="JTDW01000010">
    <property type="protein sequence ID" value="KJD35001.1"/>
    <property type="molecule type" value="Genomic_DNA"/>
</dbReference>
<proteinExistence type="predicted"/>
<keyword evidence="1" id="KW-0472">Membrane</keyword>
<dbReference type="OrthoDB" id="1274419at2"/>
<keyword evidence="3" id="KW-1185">Reference proteome</keyword>
<evidence type="ECO:0000313" key="2">
    <source>
        <dbReference type="EMBL" id="KJD35001.1"/>
    </source>
</evidence>
<evidence type="ECO:0000256" key="1">
    <source>
        <dbReference type="SAM" id="Phobius"/>
    </source>
</evidence>
<organism evidence="2 3">
    <name type="scientific">Neotamlana sedimentorum</name>
    <dbReference type="NCBI Taxonomy" id="1435349"/>
    <lineage>
        <taxon>Bacteria</taxon>
        <taxon>Pseudomonadati</taxon>
        <taxon>Bacteroidota</taxon>
        <taxon>Flavobacteriia</taxon>
        <taxon>Flavobacteriales</taxon>
        <taxon>Flavobacteriaceae</taxon>
        <taxon>Neotamlana</taxon>
    </lineage>
</organism>
<keyword evidence="1" id="KW-0812">Transmembrane</keyword>
<comment type="caution">
    <text evidence="2">The sequence shown here is derived from an EMBL/GenBank/DDBJ whole genome shotgun (WGS) entry which is preliminary data.</text>
</comment>
<dbReference type="AlphaFoldDB" id="A0A0D7W791"/>
<keyword evidence="1" id="KW-1133">Transmembrane helix</keyword>
<dbReference type="STRING" id="1435349.PW52_12965"/>
<feature type="transmembrane region" description="Helical" evidence="1">
    <location>
        <begin position="104"/>
        <end position="121"/>
    </location>
</feature>
<accession>A0A0D7W791</accession>
<dbReference type="Pfam" id="PF03203">
    <property type="entry name" value="MerC"/>
    <property type="match status" value="1"/>
</dbReference>
<dbReference type="InterPro" id="IPR004891">
    <property type="entry name" value="Mercury-R_MerC"/>
</dbReference>
<name>A0A0D7W791_9FLAO</name>
<evidence type="ECO:0000313" key="3">
    <source>
        <dbReference type="Proteomes" id="UP000032578"/>
    </source>
</evidence>
<dbReference type="GO" id="GO:0016020">
    <property type="term" value="C:membrane"/>
    <property type="evidence" value="ECO:0007669"/>
    <property type="project" value="InterPro"/>
</dbReference>
<sequence>MKTTLYKPDSWGAMASFLCLIHCLLTPFLFIAQTSVAACCATETVPVWWQSIDFVFIVISFFAVYQSTKNSTNNAVKKSFWVCWGFLFFLIVNEKLEWLSIPELVMYAVAITMVILHIYNLKYCQCKTDNCCINNE</sequence>
<dbReference type="GO" id="GO:0015097">
    <property type="term" value="F:mercury ion transmembrane transporter activity"/>
    <property type="evidence" value="ECO:0007669"/>
    <property type="project" value="InterPro"/>
</dbReference>
<dbReference type="RefSeq" id="WP_044633380.1">
    <property type="nucleotide sequence ID" value="NZ_JTDW01000010.1"/>
</dbReference>